<evidence type="ECO:0000259" key="3">
    <source>
        <dbReference type="PROSITE" id="PS50893"/>
    </source>
</evidence>
<organism evidence="4 5">
    <name type="scientific">Dellaglioa algida</name>
    <dbReference type="NCBI Taxonomy" id="105612"/>
    <lineage>
        <taxon>Bacteria</taxon>
        <taxon>Bacillati</taxon>
        <taxon>Bacillota</taxon>
        <taxon>Bacilli</taxon>
        <taxon>Lactobacillales</taxon>
        <taxon>Lactobacillaceae</taxon>
        <taxon>Dellaglioa</taxon>
    </lineage>
</organism>
<dbReference type="InterPro" id="IPR003439">
    <property type="entry name" value="ABC_transporter-like_ATP-bd"/>
</dbReference>
<evidence type="ECO:0000313" key="4">
    <source>
        <dbReference type="EMBL" id="TWW11257.1"/>
    </source>
</evidence>
<evidence type="ECO:0000256" key="2">
    <source>
        <dbReference type="ARBA" id="ARBA00022840"/>
    </source>
</evidence>
<dbReference type="EMBL" id="SRRQ01000004">
    <property type="protein sequence ID" value="TWW11257.1"/>
    <property type="molecule type" value="Genomic_DNA"/>
</dbReference>
<keyword evidence="2" id="KW-0067">ATP-binding</keyword>
<dbReference type="RefSeq" id="WP_225428614.1">
    <property type="nucleotide sequence ID" value="NZ_JANXKU010000002.1"/>
</dbReference>
<evidence type="ECO:0000313" key="5">
    <source>
        <dbReference type="Proteomes" id="UP000321659"/>
    </source>
</evidence>
<proteinExistence type="predicted"/>
<dbReference type="InterPro" id="IPR027417">
    <property type="entry name" value="P-loop_NTPase"/>
</dbReference>
<feature type="domain" description="ABC transporter" evidence="3">
    <location>
        <begin position="18"/>
        <end position="229"/>
    </location>
</feature>
<dbReference type="CDD" id="cd03221">
    <property type="entry name" value="ABCF_EF-3"/>
    <property type="match status" value="1"/>
</dbReference>
<dbReference type="AlphaFoldDB" id="A0A5C6MAC1"/>
<dbReference type="Gene3D" id="3.40.50.300">
    <property type="entry name" value="P-loop containing nucleotide triphosphate hydrolases"/>
    <property type="match status" value="2"/>
</dbReference>
<evidence type="ECO:0000256" key="1">
    <source>
        <dbReference type="ARBA" id="ARBA00022741"/>
    </source>
</evidence>
<dbReference type="GO" id="GO:0005524">
    <property type="term" value="F:ATP binding"/>
    <property type="evidence" value="ECO:0007669"/>
    <property type="project" value="UniProtKB-KW"/>
</dbReference>
<sequence>MGQWSTSQRNEVITIGTIQIEQLSFQYDGQLAPIFNRVDLQLDASWKLGLIGRNGRGKTTLFRILQNQLQYQGKIRTDLEFQYFPQTVEKPKESVWLVIRHVTGLEDYDQWQILIELDKLGLPESILAEPFNQLSPGQQTKILLASLFVGEGKFQLIDEPTNHLDEAGRQVISDYLRQKSGFILISHDRYFLNAIIDHVISIDRAKISQFKGNYRTWDEENTARNNWELNEKEKLQRDIKRLESASQKKTGWANQTEAKVSSAVDRGFISHKSAKSMKRALSIKKRANKAVEEKQSLLKNIDVAEPLTLNFERISSEKSLLEVIDLSALRKEIAVNHPVSLKVKSTERLVIQGENGSGKSSVISAILGHLDYQGQRQLAAPLKVSWLPQDFDGLSGSLQDFAAEKTVSYSLLLDMLRKLGFERDEFTKDISQMSMGQKRKVALSRSLVEPANLYIWDEPLNYLDVITRQQIQDVIMTFQPPMLIIDHDKEFVEAVGTKFIEIKRHI</sequence>
<dbReference type="PANTHER" id="PTHR42855">
    <property type="entry name" value="ABC TRANSPORTER ATP-BINDING SUBUNIT"/>
    <property type="match status" value="1"/>
</dbReference>
<dbReference type="GO" id="GO:0016887">
    <property type="term" value="F:ATP hydrolysis activity"/>
    <property type="evidence" value="ECO:0007669"/>
    <property type="project" value="InterPro"/>
</dbReference>
<keyword evidence="1" id="KW-0547">Nucleotide-binding</keyword>
<feature type="domain" description="ABC transporter" evidence="3">
    <location>
        <begin position="321"/>
        <end position="504"/>
    </location>
</feature>
<dbReference type="PANTHER" id="PTHR42855:SF2">
    <property type="entry name" value="DRUG RESISTANCE ABC TRANSPORTER,ATP-BINDING PROTEIN"/>
    <property type="match status" value="1"/>
</dbReference>
<dbReference type="SUPFAM" id="SSF52540">
    <property type="entry name" value="P-loop containing nucleoside triphosphate hydrolases"/>
    <property type="match status" value="2"/>
</dbReference>
<comment type="caution">
    <text evidence="4">The sequence shown here is derived from an EMBL/GenBank/DDBJ whole genome shotgun (WGS) entry which is preliminary data.</text>
</comment>
<name>A0A5C6MAC1_9LACO</name>
<dbReference type="NCBIfam" id="NF000355">
    <property type="entry name" value="ribo_prot_ABC_F"/>
    <property type="match status" value="1"/>
</dbReference>
<dbReference type="PROSITE" id="PS50893">
    <property type="entry name" value="ABC_TRANSPORTER_2"/>
    <property type="match status" value="2"/>
</dbReference>
<dbReference type="SMART" id="SM00382">
    <property type="entry name" value="AAA"/>
    <property type="match status" value="2"/>
</dbReference>
<dbReference type="Pfam" id="PF00005">
    <property type="entry name" value="ABC_tran"/>
    <property type="match status" value="2"/>
</dbReference>
<accession>A0A5C6MAC1</accession>
<protein>
    <submittedName>
        <fullName evidence="4">Lsa family ABC-F type ribosomal protection protein</fullName>
    </submittedName>
</protein>
<dbReference type="PROSITE" id="PS00211">
    <property type="entry name" value="ABC_TRANSPORTER_1"/>
    <property type="match status" value="1"/>
</dbReference>
<reference evidence="4 5" key="1">
    <citation type="submission" date="2019-04" db="EMBL/GenBank/DDBJ databases">
        <title>In vitro growth and metabolic characteristics of meat-borne Lactobacillus algidus strains.</title>
        <authorList>
            <person name="Sade E."/>
            <person name="Per J."/>
            <person name="Tytti H."/>
            <person name="Johanna B.K."/>
        </authorList>
    </citation>
    <scope>NUCLEOTIDE SEQUENCE [LARGE SCALE GENOMIC DNA]</scope>
    <source>
        <strain evidence="4 5">LTS37-1</strain>
    </source>
</reference>
<dbReference type="InterPro" id="IPR003593">
    <property type="entry name" value="AAA+_ATPase"/>
</dbReference>
<gene>
    <name evidence="4" type="ORF">LABALGLTS371_07720</name>
</gene>
<dbReference type="InterPro" id="IPR017871">
    <property type="entry name" value="ABC_transporter-like_CS"/>
</dbReference>
<dbReference type="InterPro" id="IPR051309">
    <property type="entry name" value="ABCF_ATPase"/>
</dbReference>
<dbReference type="Proteomes" id="UP000321659">
    <property type="component" value="Unassembled WGS sequence"/>
</dbReference>